<evidence type="ECO:0000313" key="1">
    <source>
        <dbReference type="EMBL" id="GAG15385.1"/>
    </source>
</evidence>
<gene>
    <name evidence="1" type="ORF">S01H1_54161</name>
</gene>
<accession>X0VAU3</accession>
<protein>
    <submittedName>
        <fullName evidence="1">Uncharacterized protein</fullName>
    </submittedName>
</protein>
<proteinExistence type="predicted"/>
<dbReference type="EMBL" id="BARS01035124">
    <property type="protein sequence ID" value="GAG15385.1"/>
    <property type="molecule type" value="Genomic_DNA"/>
</dbReference>
<reference evidence="1" key="1">
    <citation type="journal article" date="2014" name="Front. Microbiol.">
        <title>High frequency of phylogenetically diverse reductive dehalogenase-homologous genes in deep subseafloor sedimentary metagenomes.</title>
        <authorList>
            <person name="Kawai M."/>
            <person name="Futagami T."/>
            <person name="Toyoda A."/>
            <person name="Takaki Y."/>
            <person name="Nishi S."/>
            <person name="Hori S."/>
            <person name="Arai W."/>
            <person name="Tsubouchi T."/>
            <person name="Morono Y."/>
            <person name="Uchiyama I."/>
            <person name="Ito T."/>
            <person name="Fujiyama A."/>
            <person name="Inagaki F."/>
            <person name="Takami H."/>
        </authorList>
    </citation>
    <scope>NUCLEOTIDE SEQUENCE</scope>
    <source>
        <strain evidence="1">Expedition CK06-06</strain>
    </source>
</reference>
<feature type="non-terminal residue" evidence="1">
    <location>
        <position position="1"/>
    </location>
</feature>
<name>X0VAU3_9ZZZZ</name>
<dbReference type="AlphaFoldDB" id="X0VAU3"/>
<sequence>LKEKMGTLEAVDALKEKMEAGKYSFVFDKTKSKGITTIFITQPGQFSKTEEVIRKHGNSKAIANAAKRFDGDTQINPKTGQMEASGGTLGLYIHSQKVAIINLPLINKSAKNLDKALETVVHEHVHGLIGEGMAKLARPQQEAFVAELEMLWESIDKDWLNLQRINPDVSPRTRAGINQTEKSITELVTYAMAHPEFAAWLNKIPASPRFQAKKSRIKTIWDALMDLVVTKVLKMPSKYDELVSILNRNMKFGEQNQL</sequence>
<organism evidence="1">
    <name type="scientific">marine sediment metagenome</name>
    <dbReference type="NCBI Taxonomy" id="412755"/>
    <lineage>
        <taxon>unclassified sequences</taxon>
        <taxon>metagenomes</taxon>
        <taxon>ecological metagenomes</taxon>
    </lineage>
</organism>
<comment type="caution">
    <text evidence="1">The sequence shown here is derived from an EMBL/GenBank/DDBJ whole genome shotgun (WGS) entry which is preliminary data.</text>
</comment>
<feature type="non-terminal residue" evidence="1">
    <location>
        <position position="258"/>
    </location>
</feature>